<accession>A0ACC1X1Q6</accession>
<gene>
    <name evidence="1" type="ORF">OWV82_022194</name>
</gene>
<proteinExistence type="predicted"/>
<comment type="caution">
    <text evidence="1">The sequence shown here is derived from an EMBL/GenBank/DDBJ whole genome shotgun (WGS) entry which is preliminary data.</text>
</comment>
<protein>
    <submittedName>
        <fullName evidence="1">RNA-binding protein CP33, chloroplastic</fullName>
    </submittedName>
</protein>
<organism evidence="1 2">
    <name type="scientific">Melia azedarach</name>
    <name type="common">Chinaberry tree</name>
    <dbReference type="NCBI Taxonomy" id="155640"/>
    <lineage>
        <taxon>Eukaryota</taxon>
        <taxon>Viridiplantae</taxon>
        <taxon>Streptophyta</taxon>
        <taxon>Embryophyta</taxon>
        <taxon>Tracheophyta</taxon>
        <taxon>Spermatophyta</taxon>
        <taxon>Magnoliopsida</taxon>
        <taxon>eudicotyledons</taxon>
        <taxon>Gunneridae</taxon>
        <taxon>Pentapetalae</taxon>
        <taxon>rosids</taxon>
        <taxon>malvids</taxon>
        <taxon>Sapindales</taxon>
        <taxon>Meliaceae</taxon>
        <taxon>Melia</taxon>
    </lineage>
</organism>
<evidence type="ECO:0000313" key="1">
    <source>
        <dbReference type="EMBL" id="KAJ4705411.1"/>
    </source>
</evidence>
<evidence type="ECO:0000313" key="2">
    <source>
        <dbReference type="Proteomes" id="UP001164539"/>
    </source>
</evidence>
<name>A0ACC1X1Q6_MELAZ</name>
<keyword evidence="2" id="KW-1185">Reference proteome</keyword>
<reference evidence="1 2" key="1">
    <citation type="journal article" date="2023" name="Science">
        <title>Complex scaffold remodeling in plant triterpene biosynthesis.</title>
        <authorList>
            <person name="De La Pena R."/>
            <person name="Hodgson H."/>
            <person name="Liu J.C."/>
            <person name="Stephenson M.J."/>
            <person name="Martin A.C."/>
            <person name="Owen C."/>
            <person name="Harkess A."/>
            <person name="Leebens-Mack J."/>
            <person name="Jimenez L.E."/>
            <person name="Osbourn A."/>
            <person name="Sattely E.S."/>
        </authorList>
    </citation>
    <scope>NUCLEOTIDE SEQUENCE [LARGE SCALE GENOMIC DNA]</scope>
    <source>
        <strain evidence="2">cv. JPN11</strain>
        <tissue evidence="1">Leaf</tissue>
    </source>
</reference>
<sequence length="318" mass="34214">MSASSLSVAAASSSLCNKISILNFAQIPIRLPSLKPKSLKPLKLKAQNPTSLHFSLLSFSHFRCSSATFDSYEVTEDSQDDPEPESEVEEAVEEEEEVPKLAASGEDGRLYVGNLPYSMTSTQLAEVFGEAGTVISAEVVYDRVTDRSRGFGFVTLASVQEAQEAIRLFDGSQVGGRTVKVNFPEVPRGGERAVMGPRIQNSYRGFVDSPHKIYAGNLGWHLTSEGLKDAFAAQTGLLGAKVIYERDTGRSRGFGFVTFETAEDLQSAINAMNGVEVEGRPLRLNVANERAPRVAPAAPEGNSQSSIDSSELLSSIGT</sequence>
<dbReference type="EMBL" id="CM051405">
    <property type="protein sequence ID" value="KAJ4705411.1"/>
    <property type="molecule type" value="Genomic_DNA"/>
</dbReference>
<dbReference type="Proteomes" id="UP001164539">
    <property type="component" value="Chromosome 12"/>
</dbReference>